<accession>A0AAV5AP24</accession>
<dbReference type="PROSITE" id="PS50181">
    <property type="entry name" value="FBOX"/>
    <property type="match status" value="1"/>
</dbReference>
<dbReference type="InterPro" id="IPR001810">
    <property type="entry name" value="F-box_dom"/>
</dbReference>
<feature type="domain" description="F-box" evidence="1">
    <location>
        <begin position="10"/>
        <end position="66"/>
    </location>
</feature>
<gene>
    <name evidence="2" type="ORF">Clacol_009519</name>
</gene>
<dbReference type="EMBL" id="BPWL01000010">
    <property type="protein sequence ID" value="GJJ15243.1"/>
    <property type="molecule type" value="Genomic_DNA"/>
</dbReference>
<dbReference type="Pfam" id="PF12937">
    <property type="entry name" value="F-box-like"/>
    <property type="match status" value="1"/>
</dbReference>
<dbReference type="Gene3D" id="1.20.1280.50">
    <property type="match status" value="1"/>
</dbReference>
<evidence type="ECO:0000313" key="3">
    <source>
        <dbReference type="Proteomes" id="UP001050691"/>
    </source>
</evidence>
<proteinExistence type="predicted"/>
<name>A0AAV5AP24_9AGAM</name>
<protein>
    <recommendedName>
        <fullName evidence="1">F-box domain-containing protein</fullName>
    </recommendedName>
</protein>
<dbReference type="InterPro" id="IPR036047">
    <property type="entry name" value="F-box-like_dom_sf"/>
</dbReference>
<organism evidence="2 3">
    <name type="scientific">Clathrus columnatus</name>
    <dbReference type="NCBI Taxonomy" id="1419009"/>
    <lineage>
        <taxon>Eukaryota</taxon>
        <taxon>Fungi</taxon>
        <taxon>Dikarya</taxon>
        <taxon>Basidiomycota</taxon>
        <taxon>Agaricomycotina</taxon>
        <taxon>Agaricomycetes</taxon>
        <taxon>Phallomycetidae</taxon>
        <taxon>Phallales</taxon>
        <taxon>Clathraceae</taxon>
        <taxon>Clathrus</taxon>
    </lineage>
</organism>
<dbReference type="InterPro" id="IPR032675">
    <property type="entry name" value="LRR_dom_sf"/>
</dbReference>
<reference evidence="2" key="1">
    <citation type="submission" date="2021-10" db="EMBL/GenBank/DDBJ databases">
        <title>De novo Genome Assembly of Clathrus columnatus (Basidiomycota, Fungi) Using Illumina and Nanopore Sequence Data.</title>
        <authorList>
            <person name="Ogiso-Tanaka E."/>
            <person name="Itagaki H."/>
            <person name="Hosoya T."/>
            <person name="Hosaka K."/>
        </authorList>
    </citation>
    <scope>NUCLEOTIDE SEQUENCE</scope>
    <source>
        <strain evidence="2">MO-923</strain>
    </source>
</reference>
<evidence type="ECO:0000259" key="1">
    <source>
        <dbReference type="PROSITE" id="PS50181"/>
    </source>
</evidence>
<keyword evidence="3" id="KW-1185">Reference proteome</keyword>
<dbReference type="Gene3D" id="3.80.10.10">
    <property type="entry name" value="Ribonuclease Inhibitor"/>
    <property type="match status" value="1"/>
</dbReference>
<sequence>MTPSTKCTHFPLVQDLPEDILHEIFSHLHPTLEKSISLREPPLSLTRVSRSWRKVAMDVSSLWTNLVLDRSLGQLDPYGIISMWLTNSKTRLLNVVVQTASWQARVNGEECLRLLVNNFHRFQSFSGRLDLRLEQVIFSHLRYGQIEAPNLVEFSIFFQERLPIPISHLQDCISAPALAVLKLEHCALTELVVSALPHITHLILDPELWSQASADLAFLPKCRNLTTLEMGIHGNMYTPRTQPGERLRFNMLHTLLLHLNRGYNPRLLFDSLSAPNLRRLEVVQKQVMMNDCLTPTLRTSTLYNFMHGSSTNVQYLSLTAIVIDDPIRLRHLLWGLSNLTHLALRQCLIHDPIIIELTPSRMKANFRRGISCPRLTHVDFRGSSFTPGLFIPMIQNRFVWNGFGIDYLRVVDVRCNPPRYFDPVETVSLQQLMRESMGRLEILF</sequence>
<dbReference type="SUPFAM" id="SSF81383">
    <property type="entry name" value="F-box domain"/>
    <property type="match status" value="1"/>
</dbReference>
<evidence type="ECO:0000313" key="2">
    <source>
        <dbReference type="EMBL" id="GJJ15243.1"/>
    </source>
</evidence>
<comment type="caution">
    <text evidence="2">The sequence shown here is derived from an EMBL/GenBank/DDBJ whole genome shotgun (WGS) entry which is preliminary data.</text>
</comment>
<dbReference type="AlphaFoldDB" id="A0AAV5AP24"/>
<dbReference type="Proteomes" id="UP001050691">
    <property type="component" value="Unassembled WGS sequence"/>
</dbReference>
<dbReference type="SUPFAM" id="SSF52047">
    <property type="entry name" value="RNI-like"/>
    <property type="match status" value="1"/>
</dbReference>